<dbReference type="InterPro" id="IPR015216">
    <property type="entry name" value="SANTA"/>
</dbReference>
<proteinExistence type="predicted"/>
<feature type="compositionally biased region" description="Low complexity" evidence="1">
    <location>
        <begin position="1084"/>
        <end position="1096"/>
    </location>
</feature>
<feature type="compositionally biased region" description="Basic residues" evidence="1">
    <location>
        <begin position="901"/>
        <end position="910"/>
    </location>
</feature>
<feature type="compositionally biased region" description="Basic and acidic residues" evidence="1">
    <location>
        <begin position="1"/>
        <end position="12"/>
    </location>
</feature>
<organism evidence="3 4">
    <name type="scientific">Tilletiopsis washingtonensis</name>
    <dbReference type="NCBI Taxonomy" id="58919"/>
    <lineage>
        <taxon>Eukaryota</taxon>
        <taxon>Fungi</taxon>
        <taxon>Dikarya</taxon>
        <taxon>Basidiomycota</taxon>
        <taxon>Ustilaginomycotina</taxon>
        <taxon>Exobasidiomycetes</taxon>
        <taxon>Entylomatales</taxon>
        <taxon>Entylomatales incertae sedis</taxon>
        <taxon>Tilletiopsis</taxon>
    </lineage>
</organism>
<feature type="compositionally biased region" description="Polar residues" evidence="1">
    <location>
        <begin position="915"/>
        <end position="926"/>
    </location>
</feature>
<evidence type="ECO:0000313" key="4">
    <source>
        <dbReference type="Proteomes" id="UP000245946"/>
    </source>
</evidence>
<dbReference type="PANTHER" id="PTHR16124:SF3">
    <property type="entry name" value="MIS18-BINDING PROTEIN 1"/>
    <property type="match status" value="1"/>
</dbReference>
<dbReference type="RefSeq" id="XP_025599323.1">
    <property type="nucleotide sequence ID" value="XM_025745144.1"/>
</dbReference>
<feature type="region of interest" description="Disordered" evidence="1">
    <location>
        <begin position="1248"/>
        <end position="1449"/>
    </location>
</feature>
<dbReference type="PANTHER" id="PTHR16124">
    <property type="entry name" value="MIS18-BINDING PROTEIN 1"/>
    <property type="match status" value="1"/>
</dbReference>
<dbReference type="InterPro" id="IPR039110">
    <property type="entry name" value="KNL2-like"/>
</dbReference>
<feature type="compositionally biased region" description="Polar residues" evidence="1">
    <location>
        <begin position="251"/>
        <end position="261"/>
    </location>
</feature>
<feature type="compositionally biased region" description="Low complexity" evidence="1">
    <location>
        <begin position="1323"/>
        <end position="1337"/>
    </location>
</feature>
<feature type="region of interest" description="Disordered" evidence="1">
    <location>
        <begin position="469"/>
        <end position="532"/>
    </location>
</feature>
<feature type="compositionally biased region" description="Low complexity" evidence="1">
    <location>
        <begin position="176"/>
        <end position="203"/>
    </location>
</feature>
<feature type="compositionally biased region" description="Low complexity" evidence="1">
    <location>
        <begin position="42"/>
        <end position="68"/>
    </location>
</feature>
<accession>A0A316ZDD5</accession>
<reference evidence="3 4" key="1">
    <citation type="journal article" date="2018" name="Mol. Biol. Evol.">
        <title>Broad Genomic Sampling Reveals a Smut Pathogenic Ancestry of the Fungal Clade Ustilaginomycotina.</title>
        <authorList>
            <person name="Kijpornyongpan T."/>
            <person name="Mondo S.J."/>
            <person name="Barry K."/>
            <person name="Sandor L."/>
            <person name="Lee J."/>
            <person name="Lipzen A."/>
            <person name="Pangilinan J."/>
            <person name="LaButti K."/>
            <person name="Hainaut M."/>
            <person name="Henrissat B."/>
            <person name="Grigoriev I.V."/>
            <person name="Spatafora J.W."/>
            <person name="Aime M.C."/>
        </authorList>
    </citation>
    <scope>NUCLEOTIDE SEQUENCE [LARGE SCALE GENOMIC DNA]</scope>
    <source>
        <strain evidence="3 4">MCA 4186</strain>
    </source>
</reference>
<feature type="compositionally biased region" description="Basic and acidic residues" evidence="1">
    <location>
        <begin position="878"/>
        <end position="895"/>
    </location>
</feature>
<feature type="region of interest" description="Disordered" evidence="1">
    <location>
        <begin position="723"/>
        <end position="1234"/>
    </location>
</feature>
<dbReference type="STRING" id="58919.A0A316ZDD5"/>
<feature type="compositionally biased region" description="Low complexity" evidence="1">
    <location>
        <begin position="1358"/>
        <end position="1377"/>
    </location>
</feature>
<sequence length="1472" mass="151604">MSRYNDRGEREYAPPQRPHGAVAGPSVRSSAHSPGADAQDTSARAGPSAARPSHAAASAAAAPAHPWAQRSHRPGADRTRSLPSHAPYSHAPPAHYAAQQHRDAPQRPRPPAAHSSIMPPPGPPRRFADGPFAGSPMPEAYTRAMSRLLSAPPGSDDRSGSSEPRVVAAAPPTRWAAGPSRPSSVRPVSGAAPASGSSRTAGPHISKSDLDFLLSSAASRGPSAAPSVLRGASVLVSPAGATGRRPAAMQAPSSPGRSASIRQPYEHSRAGEASSAPLCVASEQHIQPPGPPGAEAPALGSEAHSQPPDREQSGSQARIVQLDEPALAVADRQDIADEPGGAEQAMLHDGPALHVANQPIDPGEDDAPQDVHMTQADAAPIAGASAILSDLLPAEQAAQSEPAALQLPDASPPQALVAPSETAELVARGVLPLRERSAPLSSVADVTSASEPQNAPEGQALAAALPLADVPSAPQPPASPPAALVEPTLRSEPTSTPAITAPAAPPSEAEPSVAPLQHADSSARVATRPEAPPKPAVELRSWFLTAAPGKPSSSLGISELGLRHWLYVEGTVRKPDGGEEQWHSSLVVRRQDPTTVLTASGSRYLLLGPMAKRISMHNGWSAELCEHFADGFPDDWVHLAAHDIAQQEARARQAKLAASRRSVASAGLPADAEAGEEAAAGPSEPKKRSRASKGSSATKKTLAEEMADSKVGTADVAAAAALDRTSKAGRSSAAASRKKPQAHAIATAVRQEAGPSSKLPSAPSDAKPSSTRPATARTRSEPEGRVEGLPSPSQRPIKAGARKRPRDSVLPPSSPESPEKPQLGDAGRDRPPSVKKARPDEDRSRDSDSRHAMSRAKPQAQSKAQIEEPEQSSDEEQHDQSSPRESEDDSDKHEAYVPTPRKPKRVPAARRRSDNAGSSTSGSASKIQRHASDPTGSKKPRTLTGKSKARQSEASTSAPRPHVAHFAPPPLPQQHDLDADMPPIDDFGDDSDDLGGLGADDSIIVPGNVSGPVGWIADTDVPERSLAPAEAQEDEVAQARGKSASHGDASLPATAPVAAPSEQLQSEEQVEPAASHSAGRTGVSSSQAAAAEASSQVDAHEPVAALEPQALLPPHDEQVPATAHDSPADIATSNKAVSDDEVDGAIGPPRSPEVQVPSKPAVEKVPAASIASARETTASATEPARATSPAAGSDAPTRSPAAASRPRPRKKVTVSRRASAGTTPKGISREVANLGRTAFGVIGVVRRAMQDEPASSDPKRANEDEEEEDASEPEASKAAAQRSGRPVRARASNGVGRWWEVSGSPMPARATARSSLAPVKAQASVSSTLASPSTAAARKTSEIKARVVSAPQSRPKARSSVPRPSASDASDSDLSSPDDGRAGASARSTNGRSVQSRPSSSTSTTSSAKRRRSQSGDRKAPTTATPRKADGGKSPARPKAPAAASMTRSAGGITFAIADPSEMAADAYDFSD</sequence>
<evidence type="ECO:0000259" key="2">
    <source>
        <dbReference type="Pfam" id="PF09133"/>
    </source>
</evidence>
<evidence type="ECO:0000313" key="3">
    <source>
        <dbReference type="EMBL" id="PWN99044.1"/>
    </source>
</evidence>
<keyword evidence="4" id="KW-1185">Reference proteome</keyword>
<dbReference type="Pfam" id="PF09133">
    <property type="entry name" value="SANTA"/>
    <property type="match status" value="1"/>
</dbReference>
<dbReference type="Proteomes" id="UP000245946">
    <property type="component" value="Unassembled WGS sequence"/>
</dbReference>
<dbReference type="EMBL" id="KZ819289">
    <property type="protein sequence ID" value="PWN99044.1"/>
    <property type="molecule type" value="Genomic_DNA"/>
</dbReference>
<feature type="compositionally biased region" description="Basic and acidic residues" evidence="1">
    <location>
        <begin position="826"/>
        <end position="851"/>
    </location>
</feature>
<feature type="compositionally biased region" description="Low complexity" evidence="1">
    <location>
        <begin position="1433"/>
        <end position="1445"/>
    </location>
</feature>
<feature type="compositionally biased region" description="Acidic residues" evidence="1">
    <location>
        <begin position="867"/>
        <end position="877"/>
    </location>
</feature>
<feature type="compositionally biased region" description="Low complexity" evidence="1">
    <location>
        <begin position="1167"/>
        <end position="1205"/>
    </location>
</feature>
<name>A0A316ZDD5_9BASI</name>
<feature type="compositionally biased region" description="Low complexity" evidence="1">
    <location>
        <begin position="1392"/>
        <end position="1407"/>
    </location>
</feature>
<feature type="compositionally biased region" description="Low complexity" evidence="1">
    <location>
        <begin position="667"/>
        <end position="683"/>
    </location>
</feature>
<evidence type="ECO:0000256" key="1">
    <source>
        <dbReference type="SAM" id="MobiDB-lite"/>
    </source>
</evidence>
<feature type="compositionally biased region" description="Low complexity" evidence="1">
    <location>
        <begin position="491"/>
        <end position="515"/>
    </location>
</feature>
<feature type="region of interest" description="Disordered" evidence="1">
    <location>
        <begin position="1"/>
        <end position="206"/>
    </location>
</feature>
<gene>
    <name evidence="3" type="ORF">FA09DRAFT_359652</name>
</gene>
<feature type="region of interest" description="Disordered" evidence="1">
    <location>
        <begin position="393"/>
        <end position="420"/>
    </location>
</feature>
<feature type="compositionally biased region" description="Low complexity" evidence="1">
    <location>
        <begin position="393"/>
        <end position="408"/>
    </location>
</feature>
<protein>
    <recommendedName>
        <fullName evidence="2">SANTA domain-containing protein</fullName>
    </recommendedName>
</protein>
<feature type="region of interest" description="Disordered" evidence="1">
    <location>
        <begin position="239"/>
        <end position="378"/>
    </location>
</feature>
<feature type="region of interest" description="Disordered" evidence="1">
    <location>
        <begin position="667"/>
        <end position="710"/>
    </location>
</feature>
<feature type="domain" description="SANTA" evidence="2">
    <location>
        <begin position="563"/>
        <end position="637"/>
    </location>
</feature>
<dbReference type="GeneID" id="37272688"/>
<dbReference type="OrthoDB" id="118550at2759"/>
<feature type="compositionally biased region" description="Acidic residues" evidence="1">
    <location>
        <begin position="1263"/>
        <end position="1272"/>
    </location>
</feature>
<dbReference type="GO" id="GO:0000775">
    <property type="term" value="C:chromosome, centromeric region"/>
    <property type="evidence" value="ECO:0007669"/>
    <property type="project" value="TreeGrafter"/>
</dbReference>
<feature type="compositionally biased region" description="Low complexity" evidence="1">
    <location>
        <begin position="83"/>
        <end position="99"/>
    </location>
</feature>